<feature type="repeat" description="TPR" evidence="3">
    <location>
        <begin position="327"/>
        <end position="360"/>
    </location>
</feature>
<evidence type="ECO:0000313" key="5">
    <source>
        <dbReference type="Proteomes" id="UP001057498"/>
    </source>
</evidence>
<sequence>MRGILGICGSPTTAAAAAASCPSDGSSRLLRLLASTALALACGGWAGCAQAPPPRPESLFHDAWFEARAPVPDTAALLALSEPMRHFLRSESGLQPRAAQRERALLEALQRDGKLRLEYDGSRTRTAAQAFEARAGNCLSLVLMTAALAREMNLQVTFQLVEADLQWSRRGALLLGSQHVNLRLGAAASADRRLLVQHELIVDFLPPEDLQRRRVQPIDEARVLAMYLNNRAAEHLADGRLDDAYAHARAALRADPGHIPAYRTLGVTYGRRGARAEAVATLEAARRLAPADLATLSNLVVALRRQGDLARADAMAAELARLEPDPPLAAYERGLAALGEGNAAAAVNHFERELQRNPDQPEVHHALAIALFRLGEREASRRHLAEAEQLGTSPEARRRYAAKLEWLRQLP</sequence>
<dbReference type="SUPFAM" id="SSF48452">
    <property type="entry name" value="TPR-like"/>
    <property type="match status" value="1"/>
</dbReference>
<dbReference type="PANTHER" id="PTHR45586:SF1">
    <property type="entry name" value="LIPOPOLYSACCHARIDE ASSEMBLY PROTEIN B"/>
    <property type="match status" value="1"/>
</dbReference>
<accession>A0ABN6PP60</accession>
<dbReference type="EMBL" id="AP025730">
    <property type="protein sequence ID" value="BDI07006.1"/>
    <property type="molecule type" value="Genomic_DNA"/>
</dbReference>
<dbReference type="InterPro" id="IPR019734">
    <property type="entry name" value="TPR_rpt"/>
</dbReference>
<evidence type="ECO:0000256" key="2">
    <source>
        <dbReference type="ARBA" id="ARBA00022803"/>
    </source>
</evidence>
<dbReference type="InterPro" id="IPR051012">
    <property type="entry name" value="CellSynth/LPSAsmb/PSIAsmb"/>
</dbReference>
<dbReference type="Proteomes" id="UP001057498">
    <property type="component" value="Chromosome"/>
</dbReference>
<dbReference type="PROSITE" id="PS50005">
    <property type="entry name" value="TPR"/>
    <property type="match status" value="2"/>
</dbReference>
<dbReference type="SMART" id="SM00028">
    <property type="entry name" value="TPR"/>
    <property type="match status" value="4"/>
</dbReference>
<proteinExistence type="predicted"/>
<dbReference type="RefSeq" id="WP_251970235.1">
    <property type="nucleotide sequence ID" value="NZ_AP025730.1"/>
</dbReference>
<protein>
    <recommendedName>
        <fullName evidence="6">Tetratricopeptide repeat protein</fullName>
    </recommendedName>
</protein>
<reference evidence="4" key="1">
    <citation type="submission" date="2022-04" db="EMBL/GenBank/DDBJ databases">
        <title>Whole genome sequence of Sphaerotilus sp. FB-5.</title>
        <authorList>
            <person name="Takeda M."/>
            <person name="Narihara S."/>
            <person name="Akimoto M."/>
            <person name="Akimoto R."/>
            <person name="Nishiyashiki S."/>
            <person name="Murakami T."/>
        </authorList>
    </citation>
    <scope>NUCLEOTIDE SEQUENCE</scope>
    <source>
        <strain evidence="4">FB-5</strain>
    </source>
</reference>
<dbReference type="InterPro" id="IPR011990">
    <property type="entry name" value="TPR-like_helical_dom_sf"/>
</dbReference>
<evidence type="ECO:0000313" key="4">
    <source>
        <dbReference type="EMBL" id="BDI07006.1"/>
    </source>
</evidence>
<dbReference type="PANTHER" id="PTHR45586">
    <property type="entry name" value="TPR REPEAT-CONTAINING PROTEIN PA4667"/>
    <property type="match status" value="1"/>
</dbReference>
<dbReference type="PROSITE" id="PS51257">
    <property type="entry name" value="PROKAR_LIPOPROTEIN"/>
    <property type="match status" value="1"/>
</dbReference>
<evidence type="ECO:0008006" key="6">
    <source>
        <dbReference type="Google" id="ProtNLM"/>
    </source>
</evidence>
<name>A0ABN6PP60_9BURK</name>
<keyword evidence="5" id="KW-1185">Reference proteome</keyword>
<dbReference type="Gene3D" id="1.25.40.10">
    <property type="entry name" value="Tetratricopeptide repeat domain"/>
    <property type="match status" value="1"/>
</dbReference>
<feature type="repeat" description="TPR" evidence="3">
    <location>
        <begin position="259"/>
        <end position="292"/>
    </location>
</feature>
<keyword evidence="2 3" id="KW-0802">TPR repeat</keyword>
<keyword evidence="1" id="KW-0677">Repeat</keyword>
<evidence type="ECO:0000256" key="3">
    <source>
        <dbReference type="PROSITE-ProRule" id="PRU00339"/>
    </source>
</evidence>
<dbReference type="Pfam" id="PF14559">
    <property type="entry name" value="TPR_19"/>
    <property type="match status" value="1"/>
</dbReference>
<evidence type="ECO:0000256" key="1">
    <source>
        <dbReference type="ARBA" id="ARBA00022737"/>
    </source>
</evidence>
<gene>
    <name evidence="4" type="ORF">CATMQ487_39760</name>
</gene>
<organism evidence="4 5">
    <name type="scientific">Sphaerotilus microaerophilus</name>
    <dbReference type="NCBI Taxonomy" id="2914710"/>
    <lineage>
        <taxon>Bacteria</taxon>
        <taxon>Pseudomonadati</taxon>
        <taxon>Pseudomonadota</taxon>
        <taxon>Betaproteobacteria</taxon>
        <taxon>Burkholderiales</taxon>
        <taxon>Sphaerotilaceae</taxon>
        <taxon>Sphaerotilus</taxon>
    </lineage>
</organism>